<feature type="compositionally biased region" description="Acidic residues" evidence="6">
    <location>
        <begin position="1267"/>
        <end position="1279"/>
    </location>
</feature>
<dbReference type="InterPro" id="IPR001573">
    <property type="entry name" value="AKAP_WSK"/>
</dbReference>
<dbReference type="CTD" id="567365"/>
<dbReference type="Pfam" id="PF03832">
    <property type="entry name" value="WSK"/>
    <property type="match status" value="1"/>
</dbReference>
<dbReference type="PANTHER" id="PTHR23209">
    <property type="entry name" value="A-KINASE ANCHOR PROTEIN 12"/>
    <property type="match status" value="1"/>
</dbReference>
<evidence type="ECO:0000256" key="2">
    <source>
        <dbReference type="ARBA" id="ARBA00022553"/>
    </source>
</evidence>
<dbReference type="Ensembl" id="ENSAPOT00000006232.1">
    <property type="protein sequence ID" value="ENSAPOP00000006681.1"/>
    <property type="gene ID" value="ENSAPOG00000008535.1"/>
</dbReference>
<reference evidence="8" key="2">
    <citation type="submission" date="2025-09" db="UniProtKB">
        <authorList>
            <consortium name="Ensembl"/>
        </authorList>
    </citation>
    <scope>IDENTIFICATION</scope>
</reference>
<dbReference type="PROSITE" id="PS51893">
    <property type="entry name" value="AKAP_CAM_BD"/>
    <property type="match status" value="2"/>
</dbReference>
<dbReference type="GO" id="GO:0055001">
    <property type="term" value="P:muscle cell development"/>
    <property type="evidence" value="ECO:0007669"/>
    <property type="project" value="Ensembl"/>
</dbReference>
<keyword evidence="9" id="KW-1185">Reference proteome</keyword>
<evidence type="ECO:0000313" key="8">
    <source>
        <dbReference type="Ensembl" id="ENSAPOP00000006681.1"/>
    </source>
</evidence>
<evidence type="ECO:0000259" key="7">
    <source>
        <dbReference type="PROSITE" id="PS51893"/>
    </source>
</evidence>
<feature type="compositionally biased region" description="Polar residues" evidence="6">
    <location>
        <begin position="42"/>
        <end position="56"/>
    </location>
</feature>
<dbReference type="GO" id="GO:0051018">
    <property type="term" value="F:protein kinase A binding"/>
    <property type="evidence" value="ECO:0007669"/>
    <property type="project" value="InterPro"/>
</dbReference>
<dbReference type="GO" id="GO:0007165">
    <property type="term" value="P:signal transduction"/>
    <property type="evidence" value="ECO:0007669"/>
    <property type="project" value="TreeGrafter"/>
</dbReference>
<evidence type="ECO:0000256" key="4">
    <source>
        <dbReference type="ARBA" id="ARBA00023136"/>
    </source>
</evidence>
<evidence type="ECO:0000313" key="9">
    <source>
        <dbReference type="Proteomes" id="UP000257200"/>
    </source>
</evidence>
<feature type="region of interest" description="Disordered" evidence="6">
    <location>
        <begin position="1"/>
        <end position="125"/>
    </location>
</feature>
<dbReference type="GO" id="GO:0090036">
    <property type="term" value="P:regulation of protein kinase C signaling"/>
    <property type="evidence" value="ECO:0007669"/>
    <property type="project" value="InterPro"/>
</dbReference>
<feature type="region of interest" description="Disordered" evidence="6">
    <location>
        <begin position="1322"/>
        <end position="1381"/>
    </location>
</feature>
<feature type="compositionally biased region" description="Polar residues" evidence="6">
    <location>
        <begin position="85"/>
        <end position="95"/>
    </location>
</feature>
<dbReference type="GO" id="GO:0010739">
    <property type="term" value="P:positive regulation of protein kinase A signaling"/>
    <property type="evidence" value="ECO:0007669"/>
    <property type="project" value="InterPro"/>
</dbReference>
<evidence type="ECO:0000256" key="3">
    <source>
        <dbReference type="ARBA" id="ARBA00022860"/>
    </source>
</evidence>
<dbReference type="GO" id="GO:0060028">
    <property type="term" value="P:convergent extension involved in axis elongation"/>
    <property type="evidence" value="ECO:0007669"/>
    <property type="project" value="Ensembl"/>
</dbReference>
<feature type="compositionally biased region" description="Basic and acidic residues" evidence="6">
    <location>
        <begin position="203"/>
        <end position="215"/>
    </location>
</feature>
<feature type="compositionally biased region" description="Polar residues" evidence="6">
    <location>
        <begin position="393"/>
        <end position="406"/>
    </location>
</feature>
<dbReference type="GeneID" id="110953973"/>
<organism evidence="8 9">
    <name type="scientific">Acanthochromis polyacanthus</name>
    <name type="common">spiny chromis</name>
    <dbReference type="NCBI Taxonomy" id="80966"/>
    <lineage>
        <taxon>Eukaryota</taxon>
        <taxon>Metazoa</taxon>
        <taxon>Chordata</taxon>
        <taxon>Craniata</taxon>
        <taxon>Vertebrata</taxon>
        <taxon>Euteleostomi</taxon>
        <taxon>Actinopterygii</taxon>
        <taxon>Neopterygii</taxon>
        <taxon>Teleostei</taxon>
        <taxon>Neoteleostei</taxon>
        <taxon>Acanthomorphata</taxon>
        <taxon>Ovalentaria</taxon>
        <taxon>Pomacentridae</taxon>
        <taxon>Acanthochromis</taxon>
    </lineage>
</organism>
<dbReference type="GO" id="GO:0016020">
    <property type="term" value="C:membrane"/>
    <property type="evidence" value="ECO:0007669"/>
    <property type="project" value="UniProtKB-SubCell"/>
</dbReference>
<dbReference type="InterPro" id="IPR028540">
    <property type="entry name" value="AKAP12"/>
</dbReference>
<dbReference type="FunCoup" id="A0A3Q1EPH4">
    <property type="interactions" value="625"/>
</dbReference>
<feature type="region of interest" description="Disordered" evidence="6">
    <location>
        <begin position="776"/>
        <end position="806"/>
    </location>
</feature>
<feature type="compositionally biased region" description="Basic and acidic residues" evidence="6">
    <location>
        <begin position="611"/>
        <end position="621"/>
    </location>
</feature>
<dbReference type="GO" id="GO:0035024">
    <property type="term" value="P:negative regulation of Rho protein signal transduction"/>
    <property type="evidence" value="ECO:0007669"/>
    <property type="project" value="Ensembl"/>
</dbReference>
<feature type="compositionally biased region" description="Basic and acidic residues" evidence="6">
    <location>
        <begin position="247"/>
        <end position="282"/>
    </location>
</feature>
<reference evidence="8" key="1">
    <citation type="submission" date="2025-08" db="UniProtKB">
        <authorList>
            <consortium name="Ensembl"/>
        </authorList>
    </citation>
    <scope>IDENTIFICATION</scope>
</reference>
<feature type="compositionally biased region" description="Acidic residues" evidence="6">
    <location>
        <begin position="564"/>
        <end position="576"/>
    </location>
</feature>
<evidence type="ECO:0000256" key="5">
    <source>
        <dbReference type="ARBA" id="ARBA00023288"/>
    </source>
</evidence>
<feature type="compositionally biased region" description="Basic and acidic residues" evidence="6">
    <location>
        <begin position="304"/>
        <end position="340"/>
    </location>
</feature>
<feature type="compositionally biased region" description="Acidic residues" evidence="6">
    <location>
        <begin position="1250"/>
        <end position="1259"/>
    </location>
</feature>
<sequence>MGAESSVQRDGKSQEDASVSASASASAGELQEGGSVLDSKPLQKNGQISSMTSLNGHSEDNTLAEVGQPDGVSVAQKEEAPETMDTVQDEVTPQVNGEKVDKESPDANDISAVEEKAAEEKPDDASEVGFKKIFRFVGFKFTLKKDKSEEKDPVKLLTVKDKEGEEVSGTDEPAKETEVAAAEETKAETEASAVEVPPEATDEVAKEEGVVKEAETSPASQETVSPFRKLFTGGLFSNLRKKSSIKKTKEEEDKEAAAEEEKADVEEKGEKSGTEHETKEEQLEIFVEEMLGVKEDTPTTSGNEKSEVTPEPKDIPDETTDDTKQEDQKAEAGAEEEKAPAEVTSEAELLSSQEKTKPQGSPLKKIFTGAGLKKLSTKKQKVKKDAESKPSESGEQAAEQLQSSTEIAEAPKADSGPSSPEESGEHVMSVEVTQNESSHENEGEVSSDGEKKKEGIIAWSSFKKLVTPKKRVKRPSESEDEVTAEKPAKSATLSSSESAALADKGTEEEGKEEKPSEEEPNTENTEKLVSSTEEPKKKMDTSVSWEALMCMGGPKKRTRKTSDSDDEETKIEEEVPQGEQESKTEAAVVTSQNTESEGETVSSPDPISSPPERESTWDTLKRIVMSKNKSKIEEKPEESSDQVLSDGEIPKDESSFSLRKLFPGRKKKKVEKQSSSDLASGEEDSDTPAVVPLSEYDDQVEAEKETPAEPAEIQIKVSAAEDRSPSWIPAVVEDTDDKVDQLSDIPEEAENASTPKSVEVDLTEAEDKAALLQVRGRAGRRLSTAEVKPVPQAPDAATTPVAQGPTSESAVEVVQGIEAQISEIPTQTSVTVEDVPMEAASEQIEQEIATETATSVTNALLEPHAREEAMAICIGLDTKEIARVGLQEPMQSIVESVAVLCDPLSTEMLVKEKPPSTEEASVGEDEVFVAQIQQVDATDLEPPIENSVCIDPEVEVTNQSSEPEFEILGAVSRVDVNMENSPVTEIIEPLAPNSYETMQSAITEQTEPVIPVAAPSEETPIVTETVVLVAPLDVESNQVVSLQPVFMGNASFSETVDTETVKVQKTKGEGAVARTVKATAIPTEKTDISAIIEHASMKIEGVKEDVKQEVKQEIKQDSEIEAQSMVIAQAVIQDAVDKVSEDVPEHKKSPKQTTLIPRPVKAVATTEKEIDVKTETPVITDTPVAVDCEKPSAKLSPYLCLAMEVSDTIPLELAESLEGEKKDEKPVKDLKKAVEVKASEETVIVEEVEEIKEETGEDLEQSKEEQINEDEEPEVEEAAEEVKSQPEEAKSEAPSGESKQKTLSVHMPVQVVLQTAEMMEELTFEEEAAEEFGGDTLPAKRPSSPARSPSRGNKLPVLSEEPQAAAEEVSQPETEKAPSAKCAEVMAQVIEVIEEAVKEIEPVSSDITATS</sequence>
<comment type="subcellular location">
    <subcellularLocation>
        <location evidence="1">Membrane</location>
        <topology evidence="1">Lipid-anchor</topology>
    </subcellularLocation>
</comment>
<dbReference type="GO" id="GO:0000902">
    <property type="term" value="P:cell morphogenesis"/>
    <property type="evidence" value="ECO:0007669"/>
    <property type="project" value="Ensembl"/>
</dbReference>
<name>A0A3Q1EPH4_9TELE</name>
<dbReference type="GO" id="GO:0005516">
    <property type="term" value="F:calmodulin binding"/>
    <property type="evidence" value="ECO:0007669"/>
    <property type="project" value="UniProtKB-KW"/>
</dbReference>
<dbReference type="OrthoDB" id="8931760at2759"/>
<dbReference type="PANTHER" id="PTHR23209:SF4">
    <property type="entry name" value="A-KINASE ANCHOR PROTEIN 12"/>
    <property type="match status" value="1"/>
</dbReference>
<dbReference type="GO" id="GO:0070121">
    <property type="term" value="P:Kupffer's vesicle development"/>
    <property type="evidence" value="ECO:0007669"/>
    <property type="project" value="Ensembl"/>
</dbReference>
<accession>A0A3Q1EPH4</accession>
<dbReference type="GO" id="GO:0009887">
    <property type="term" value="P:animal organ morphogenesis"/>
    <property type="evidence" value="ECO:0007669"/>
    <property type="project" value="Ensembl"/>
</dbReference>
<dbReference type="RefSeq" id="XP_022053918.1">
    <property type="nucleotide sequence ID" value="XM_022198226.2"/>
</dbReference>
<protein>
    <submittedName>
        <fullName evidence="8">A kinase (PRKA) anchor protein 12b</fullName>
    </submittedName>
</protein>
<keyword evidence="2" id="KW-0597">Phosphoprotein</keyword>
<feature type="domain" description="A kinase-anchoring proteins AKAP-5 and AKAP-12 calmodulin (CaM)-binding" evidence="7">
    <location>
        <begin position="456"/>
        <end position="476"/>
    </location>
</feature>
<feature type="region of interest" description="Disordered" evidence="6">
    <location>
        <begin position="241"/>
        <end position="757"/>
    </location>
</feature>
<feature type="compositionally biased region" description="Basic and acidic residues" evidence="6">
    <location>
        <begin position="504"/>
        <end position="514"/>
    </location>
</feature>
<feature type="compositionally biased region" description="Low complexity" evidence="6">
    <location>
        <begin position="489"/>
        <end position="502"/>
    </location>
</feature>
<keyword evidence="4" id="KW-0472">Membrane</keyword>
<dbReference type="GO" id="GO:1904969">
    <property type="term" value="P:slow muscle cell migration"/>
    <property type="evidence" value="ECO:0007669"/>
    <property type="project" value="Ensembl"/>
</dbReference>
<proteinExistence type="predicted"/>
<feature type="compositionally biased region" description="Low complexity" evidence="6">
    <location>
        <begin position="1339"/>
        <end position="1351"/>
    </location>
</feature>
<feature type="compositionally biased region" description="Basic and acidic residues" evidence="6">
    <location>
        <begin position="437"/>
        <end position="455"/>
    </location>
</feature>
<evidence type="ECO:0000256" key="1">
    <source>
        <dbReference type="ARBA" id="ARBA00004635"/>
    </source>
</evidence>
<feature type="compositionally biased region" description="Acidic residues" evidence="6">
    <location>
        <begin position="1322"/>
        <end position="1333"/>
    </location>
</feature>
<feature type="compositionally biased region" description="Basic and acidic residues" evidence="6">
    <location>
        <begin position="1280"/>
        <end position="1291"/>
    </location>
</feature>
<evidence type="ECO:0000256" key="6">
    <source>
        <dbReference type="SAM" id="MobiDB-lite"/>
    </source>
</evidence>
<feature type="region of interest" description="Disordered" evidence="6">
    <location>
        <begin position="161"/>
        <end position="225"/>
    </location>
</feature>
<dbReference type="GeneTree" id="ENSGT00730000111244"/>
<dbReference type="Proteomes" id="UP000257200">
    <property type="component" value="Unplaced"/>
</dbReference>
<dbReference type="InParanoid" id="A0A3Q1EPH4"/>
<feature type="compositionally biased region" description="Basic and acidic residues" evidence="6">
    <location>
        <begin position="383"/>
        <end position="392"/>
    </location>
</feature>
<dbReference type="STRING" id="80966.ENSAPOP00000006681"/>
<dbReference type="GO" id="GO:0032060">
    <property type="term" value="P:bleb assembly"/>
    <property type="evidence" value="ECO:0007669"/>
    <property type="project" value="Ensembl"/>
</dbReference>
<feature type="compositionally biased region" description="Polar residues" evidence="6">
    <location>
        <begin position="589"/>
        <end position="606"/>
    </location>
</feature>
<feature type="compositionally biased region" description="Low complexity" evidence="6">
    <location>
        <begin position="17"/>
        <end position="27"/>
    </location>
</feature>
<feature type="compositionally biased region" description="Basic and acidic residues" evidence="6">
    <location>
        <begin position="172"/>
        <end position="189"/>
    </location>
</feature>
<keyword evidence="5" id="KW-0449">Lipoprotein</keyword>
<feature type="compositionally biased region" description="Basic and acidic residues" evidence="6">
    <location>
        <begin position="113"/>
        <end position="124"/>
    </location>
</feature>
<dbReference type="GO" id="GO:0048471">
    <property type="term" value="C:perinuclear region of cytoplasm"/>
    <property type="evidence" value="ECO:0007669"/>
    <property type="project" value="Ensembl"/>
</dbReference>
<feature type="domain" description="A kinase-anchoring proteins AKAP-5 and AKAP-12 calmodulin (CaM)-binding" evidence="7">
    <location>
        <begin position="614"/>
        <end position="634"/>
    </location>
</feature>
<feature type="region of interest" description="Disordered" evidence="6">
    <location>
        <begin position="1250"/>
        <end position="1305"/>
    </location>
</feature>
<keyword evidence="3" id="KW-0112">Calmodulin-binding</keyword>